<evidence type="ECO:0000256" key="8">
    <source>
        <dbReference type="ARBA" id="ARBA00047427"/>
    </source>
</evidence>
<comment type="similarity">
    <text evidence="3">Belongs to the AIG1 family.</text>
</comment>
<dbReference type="PANTHER" id="PTHR10989">
    <property type="entry name" value="ANDROGEN-INDUCED PROTEIN 1-RELATED"/>
    <property type="match status" value="1"/>
</dbReference>
<dbReference type="PANTHER" id="PTHR10989:SF16">
    <property type="entry name" value="AT02829P-RELATED"/>
    <property type="match status" value="1"/>
</dbReference>
<feature type="transmembrane region" description="Helical" evidence="18">
    <location>
        <begin position="94"/>
        <end position="112"/>
    </location>
</feature>
<evidence type="ECO:0000256" key="2">
    <source>
        <dbReference type="ARBA" id="ARBA00004127"/>
    </source>
</evidence>
<evidence type="ECO:0000256" key="10">
    <source>
        <dbReference type="ARBA" id="ARBA00048680"/>
    </source>
</evidence>
<evidence type="ECO:0000256" key="7">
    <source>
        <dbReference type="ARBA" id="ARBA00047368"/>
    </source>
</evidence>
<comment type="catalytic activity">
    <reaction evidence="11">
        <text>12-(9Z-octadecenoyloxy)-octadecanoate + H2O = 12-hydroxyoctadecanoate + (9Z)-octadecenoate + H(+)</text>
        <dbReference type="Rhea" id="RHEA:52060"/>
        <dbReference type="ChEBI" id="CHEBI:15377"/>
        <dbReference type="ChEBI" id="CHEBI:15378"/>
        <dbReference type="ChEBI" id="CHEBI:30823"/>
        <dbReference type="ChEBI" id="CHEBI:84201"/>
        <dbReference type="ChEBI" id="CHEBI:136302"/>
    </reaction>
    <physiologicalReaction direction="left-to-right" evidence="11">
        <dbReference type="Rhea" id="RHEA:52061"/>
    </physiologicalReaction>
</comment>
<comment type="subcellular location">
    <subcellularLocation>
        <location evidence="2">Endomembrane system</location>
        <topology evidence="2">Multi-pass membrane protein</topology>
    </subcellularLocation>
</comment>
<evidence type="ECO:0000256" key="13">
    <source>
        <dbReference type="ARBA" id="ARBA00049221"/>
    </source>
</evidence>
<evidence type="ECO:0000256" key="9">
    <source>
        <dbReference type="ARBA" id="ARBA00047863"/>
    </source>
</evidence>
<reference evidence="19" key="1">
    <citation type="submission" date="2017-02" db="UniProtKB">
        <authorList>
            <consortium name="WormBaseParasite"/>
        </authorList>
    </citation>
    <scope>IDENTIFICATION</scope>
</reference>
<dbReference type="AlphaFoldDB" id="A0A0R3TR60"/>
<comment type="catalytic activity">
    <reaction evidence="1">
        <text>9-(9Z-hexadecenoyloxy)-octadecanoate + H2O = (9Z)-hexadecenoate + 9-hydroxy-octadecanoate + H(+)</text>
        <dbReference type="Rhea" id="RHEA:52068"/>
        <dbReference type="ChEBI" id="CHEBI:15377"/>
        <dbReference type="ChEBI" id="CHEBI:15378"/>
        <dbReference type="ChEBI" id="CHEBI:32372"/>
        <dbReference type="ChEBI" id="CHEBI:136286"/>
        <dbReference type="ChEBI" id="CHEBI:136309"/>
    </reaction>
    <physiologicalReaction direction="left-to-right" evidence="1">
        <dbReference type="Rhea" id="RHEA:52069"/>
    </physiologicalReaction>
</comment>
<feature type="compositionally biased region" description="Low complexity" evidence="17">
    <location>
        <begin position="177"/>
        <end position="195"/>
    </location>
</feature>
<dbReference type="InterPro" id="IPR006838">
    <property type="entry name" value="ADTRP_AIG1"/>
</dbReference>
<evidence type="ECO:0000256" key="15">
    <source>
        <dbReference type="ARBA" id="ARBA00049322"/>
    </source>
</evidence>
<keyword evidence="6 18" id="KW-0472">Membrane</keyword>
<keyword evidence="4 18" id="KW-0812">Transmembrane</keyword>
<comment type="catalytic activity">
    <reaction evidence="16">
        <text>12-(9Z-hexadecenoyloxy)-octadecanoate + H2O = 12-hydroxyoctadecanoate + (9Z)-hexadecenoate + H(+)</text>
        <dbReference type="Rhea" id="RHEA:52072"/>
        <dbReference type="ChEBI" id="CHEBI:15377"/>
        <dbReference type="ChEBI" id="CHEBI:15378"/>
        <dbReference type="ChEBI" id="CHEBI:32372"/>
        <dbReference type="ChEBI" id="CHEBI:84201"/>
        <dbReference type="ChEBI" id="CHEBI:136312"/>
    </reaction>
    <physiologicalReaction direction="left-to-right" evidence="16">
        <dbReference type="Rhea" id="RHEA:52073"/>
    </physiologicalReaction>
</comment>
<dbReference type="WBParaSite" id="HNAJ_0001005601-mRNA-1">
    <property type="protein sequence ID" value="HNAJ_0001005601-mRNA-1"/>
    <property type="gene ID" value="HNAJ_0001005601"/>
</dbReference>
<evidence type="ECO:0000256" key="4">
    <source>
        <dbReference type="ARBA" id="ARBA00022692"/>
    </source>
</evidence>
<name>A0A0R3TR60_RODNA</name>
<comment type="catalytic activity">
    <reaction evidence="7">
        <text>12-hexadecanoyloxy-octadecanoate + H2O = 12-hydroxyoctadecanoate + hexadecanoate + H(+)</text>
        <dbReference type="Rhea" id="RHEA:52056"/>
        <dbReference type="ChEBI" id="CHEBI:7896"/>
        <dbReference type="ChEBI" id="CHEBI:15377"/>
        <dbReference type="ChEBI" id="CHEBI:15378"/>
        <dbReference type="ChEBI" id="CHEBI:83677"/>
        <dbReference type="ChEBI" id="CHEBI:84201"/>
    </reaction>
    <physiologicalReaction direction="left-to-right" evidence="7">
        <dbReference type="Rhea" id="RHEA:52057"/>
    </physiologicalReaction>
</comment>
<comment type="catalytic activity">
    <reaction evidence="8">
        <text>13-octadecanoyloxy-octadecanoate + H2O = 13-hydroxy-octadecanoate + octadecanoate + H(+)</text>
        <dbReference type="Rhea" id="RHEA:52084"/>
        <dbReference type="ChEBI" id="CHEBI:15377"/>
        <dbReference type="ChEBI" id="CHEBI:15378"/>
        <dbReference type="ChEBI" id="CHEBI:25629"/>
        <dbReference type="ChEBI" id="CHEBI:136304"/>
        <dbReference type="ChEBI" id="CHEBI:136335"/>
    </reaction>
    <physiologicalReaction direction="left-to-right" evidence="8">
        <dbReference type="Rhea" id="RHEA:52085"/>
    </physiologicalReaction>
</comment>
<organism evidence="19">
    <name type="scientific">Rodentolepis nana</name>
    <name type="common">Dwarf tapeworm</name>
    <name type="synonym">Hymenolepis nana</name>
    <dbReference type="NCBI Taxonomy" id="102285"/>
    <lineage>
        <taxon>Eukaryota</taxon>
        <taxon>Metazoa</taxon>
        <taxon>Spiralia</taxon>
        <taxon>Lophotrochozoa</taxon>
        <taxon>Platyhelminthes</taxon>
        <taxon>Cestoda</taxon>
        <taxon>Eucestoda</taxon>
        <taxon>Cyclophyllidea</taxon>
        <taxon>Hymenolepididae</taxon>
        <taxon>Rodentolepis</taxon>
    </lineage>
</organism>
<comment type="catalytic activity">
    <reaction evidence="13">
        <text>9-octadecanoyloxy-octadecanoate + H2O = 9-hydroxy-octadecanoate + octadecanoate + H(+)</text>
        <dbReference type="Rhea" id="RHEA:52096"/>
        <dbReference type="ChEBI" id="CHEBI:15377"/>
        <dbReference type="ChEBI" id="CHEBI:15378"/>
        <dbReference type="ChEBI" id="CHEBI:25629"/>
        <dbReference type="ChEBI" id="CHEBI:136286"/>
        <dbReference type="ChEBI" id="CHEBI:136373"/>
    </reaction>
    <physiologicalReaction direction="left-to-right" evidence="13">
        <dbReference type="Rhea" id="RHEA:52097"/>
    </physiologicalReaction>
</comment>
<feature type="transmembrane region" description="Helical" evidence="18">
    <location>
        <begin position="63"/>
        <end position="82"/>
    </location>
</feature>
<evidence type="ECO:0000256" key="3">
    <source>
        <dbReference type="ARBA" id="ARBA00009300"/>
    </source>
</evidence>
<evidence type="ECO:0000256" key="5">
    <source>
        <dbReference type="ARBA" id="ARBA00022989"/>
    </source>
</evidence>
<evidence type="ECO:0000256" key="6">
    <source>
        <dbReference type="ARBA" id="ARBA00023136"/>
    </source>
</evidence>
<evidence type="ECO:0000256" key="17">
    <source>
        <dbReference type="SAM" id="MobiDB-lite"/>
    </source>
</evidence>
<feature type="compositionally biased region" description="Basic residues" evidence="17">
    <location>
        <begin position="162"/>
        <end position="176"/>
    </location>
</feature>
<comment type="catalytic activity">
    <reaction evidence="10">
        <text>12-octadecanoyloxy-octadecanoate + H2O = 12-hydroxyoctadecanoate + octadecanoate + H(+)</text>
        <dbReference type="Rhea" id="RHEA:52080"/>
        <dbReference type="ChEBI" id="CHEBI:15377"/>
        <dbReference type="ChEBI" id="CHEBI:15378"/>
        <dbReference type="ChEBI" id="CHEBI:25629"/>
        <dbReference type="ChEBI" id="CHEBI:84201"/>
        <dbReference type="ChEBI" id="CHEBI:136330"/>
    </reaction>
    <physiologicalReaction direction="left-to-right" evidence="10">
        <dbReference type="Rhea" id="RHEA:52081"/>
    </physiologicalReaction>
</comment>
<comment type="catalytic activity">
    <reaction evidence="15">
        <text>13-(9Z-hexadecenoyloxy)-octadecanoate + H2O = 13-hydroxy-octadecanoate + (9Z)-hexadecenoate + H(+)</text>
        <dbReference type="Rhea" id="RHEA:52076"/>
        <dbReference type="ChEBI" id="CHEBI:15377"/>
        <dbReference type="ChEBI" id="CHEBI:15378"/>
        <dbReference type="ChEBI" id="CHEBI:32372"/>
        <dbReference type="ChEBI" id="CHEBI:136304"/>
        <dbReference type="ChEBI" id="CHEBI:136315"/>
    </reaction>
    <physiologicalReaction direction="left-to-right" evidence="15">
        <dbReference type="Rhea" id="RHEA:52077"/>
    </physiologicalReaction>
</comment>
<protein>
    <submittedName>
        <fullName evidence="19">DUF1405 domain-containing protein</fullName>
    </submittedName>
</protein>
<sequence>LVQVLYYALAIIFMPTKWNKLKSTLSCFALTTATVVSVMFWGLYFYDKEVLMAKETFDIMPVWLMHVTHSLVGVTAILDVIISRPKPVPVMRSLSLVVLYYLGYVVLTEYLIAKEKYYVYPLIKMFSDVARYQFYGVVFIGILLVFLVSVFTIKFSSMESKRKSKKDKSRNKKPQQHQKPSQQAQKHSTVTNANAKNKKKPNKQE</sequence>
<keyword evidence="5 18" id="KW-1133">Transmembrane helix</keyword>
<evidence type="ECO:0000256" key="11">
    <source>
        <dbReference type="ARBA" id="ARBA00048701"/>
    </source>
</evidence>
<evidence type="ECO:0000313" key="19">
    <source>
        <dbReference type="WBParaSite" id="HNAJ_0001005601-mRNA-1"/>
    </source>
</evidence>
<comment type="catalytic activity">
    <reaction evidence="9">
        <text>9-hexadecanoyloxy-octadecanoate + H2O = 9-hydroxy-octadecanoate + hexadecanoate + H(+)</text>
        <dbReference type="Rhea" id="RHEA:52052"/>
        <dbReference type="ChEBI" id="CHEBI:7896"/>
        <dbReference type="ChEBI" id="CHEBI:15377"/>
        <dbReference type="ChEBI" id="CHEBI:15378"/>
        <dbReference type="ChEBI" id="CHEBI:83670"/>
        <dbReference type="ChEBI" id="CHEBI:136286"/>
    </reaction>
    <physiologicalReaction direction="left-to-right" evidence="9">
        <dbReference type="Rhea" id="RHEA:52053"/>
    </physiologicalReaction>
</comment>
<accession>A0A0R3TR60</accession>
<evidence type="ECO:0000256" key="1">
    <source>
        <dbReference type="ARBA" id="ARBA00000923"/>
    </source>
</evidence>
<dbReference type="Pfam" id="PF04750">
    <property type="entry name" value="Far-17a_AIG1"/>
    <property type="match status" value="1"/>
</dbReference>
<feature type="compositionally biased region" description="Basic residues" evidence="17">
    <location>
        <begin position="196"/>
        <end position="205"/>
    </location>
</feature>
<comment type="catalytic activity">
    <reaction evidence="14">
        <text>13-(9Z-octadecenoyloxy)-octadecanoate + H2O = 13-hydroxy-octadecanoate + (9Z)-octadecenoate + H(+)</text>
        <dbReference type="Rhea" id="RHEA:52064"/>
        <dbReference type="ChEBI" id="CHEBI:15377"/>
        <dbReference type="ChEBI" id="CHEBI:15378"/>
        <dbReference type="ChEBI" id="CHEBI:30823"/>
        <dbReference type="ChEBI" id="CHEBI:136303"/>
        <dbReference type="ChEBI" id="CHEBI:136304"/>
    </reaction>
    <physiologicalReaction direction="left-to-right" evidence="14">
        <dbReference type="Rhea" id="RHEA:52065"/>
    </physiologicalReaction>
</comment>
<dbReference type="GO" id="GO:0016020">
    <property type="term" value="C:membrane"/>
    <property type="evidence" value="ECO:0007669"/>
    <property type="project" value="InterPro"/>
</dbReference>
<dbReference type="GO" id="GO:0012505">
    <property type="term" value="C:endomembrane system"/>
    <property type="evidence" value="ECO:0007669"/>
    <property type="project" value="UniProtKB-SubCell"/>
</dbReference>
<evidence type="ECO:0000256" key="18">
    <source>
        <dbReference type="SAM" id="Phobius"/>
    </source>
</evidence>
<evidence type="ECO:0000256" key="12">
    <source>
        <dbReference type="ARBA" id="ARBA00048800"/>
    </source>
</evidence>
<evidence type="ECO:0000256" key="14">
    <source>
        <dbReference type="ARBA" id="ARBA00049296"/>
    </source>
</evidence>
<comment type="catalytic activity">
    <reaction evidence="12">
        <text>9-(9Z-octadecenoyloxy)-octadecanoate + H2O = 9-hydroxy-octadecanoate + (9Z)-octadecenoate + H(+)</text>
        <dbReference type="Rhea" id="RHEA:52048"/>
        <dbReference type="ChEBI" id="CHEBI:15377"/>
        <dbReference type="ChEBI" id="CHEBI:15378"/>
        <dbReference type="ChEBI" id="CHEBI:30823"/>
        <dbReference type="ChEBI" id="CHEBI:136282"/>
        <dbReference type="ChEBI" id="CHEBI:136286"/>
    </reaction>
    <physiologicalReaction direction="left-to-right" evidence="12">
        <dbReference type="Rhea" id="RHEA:52049"/>
    </physiologicalReaction>
</comment>
<proteinExistence type="inferred from homology"/>
<feature type="transmembrane region" description="Helical" evidence="18">
    <location>
        <begin position="24"/>
        <end position="43"/>
    </location>
</feature>
<feature type="region of interest" description="Disordered" evidence="17">
    <location>
        <begin position="159"/>
        <end position="205"/>
    </location>
</feature>
<evidence type="ECO:0000256" key="16">
    <source>
        <dbReference type="ARBA" id="ARBA00049428"/>
    </source>
</evidence>
<feature type="transmembrane region" description="Helical" evidence="18">
    <location>
        <begin position="132"/>
        <end position="153"/>
    </location>
</feature>